<dbReference type="Pfam" id="PF07686">
    <property type="entry name" value="V-set"/>
    <property type="match status" value="1"/>
</dbReference>
<evidence type="ECO:0000256" key="3">
    <source>
        <dbReference type="ARBA" id="ARBA00023136"/>
    </source>
</evidence>
<sequence length="297" mass="32814">MAAKCAGKISMACLLLGTFICSFLGLVSSRVPKTPTIQLNRILGESALLPVHITSANTVSIVKWIFHPRQGKANDLGRFSDGKWKRWNTSDSLGQRLEMVDGTTLKISNLVVKDSGNYTAHVTFSTGVTESHTFNLTVYEPVREPQVTHKLISNTPDGCNVTLRCQASGTGDFRVSWKRGNPLRALDKSPDWHQLSDNGEDLHLFWHRNASDANITCLVSNPVDQKNISINLLSLCPAEGAAQFPAQDPPNQLHGILGGSVLFRLNVPPWKRVDEVEWKFTPQGVSHSWLPNSPRRS</sequence>
<dbReference type="PANTHER" id="PTHR12080">
    <property type="entry name" value="SIGNALING LYMPHOCYTIC ACTIVATION MOLECULE"/>
    <property type="match status" value="1"/>
</dbReference>
<keyword evidence="4" id="KW-0325">Glycoprotein</keyword>
<evidence type="ECO:0000313" key="8">
    <source>
        <dbReference type="Proteomes" id="UP000472272"/>
    </source>
</evidence>
<dbReference type="Gene3D" id="2.60.40.10">
    <property type="entry name" value="Immunoglobulins"/>
    <property type="match status" value="2"/>
</dbReference>
<dbReference type="AlphaFoldDB" id="A0A670K223"/>
<protein>
    <recommendedName>
        <fullName evidence="6">Ig-like domain-containing protein</fullName>
    </recommendedName>
</protein>
<proteinExistence type="predicted"/>
<dbReference type="Proteomes" id="UP000472272">
    <property type="component" value="Chromosome 16"/>
</dbReference>
<dbReference type="InterPro" id="IPR013783">
    <property type="entry name" value="Ig-like_fold"/>
</dbReference>
<evidence type="ECO:0000256" key="4">
    <source>
        <dbReference type="ARBA" id="ARBA00023180"/>
    </source>
</evidence>
<dbReference type="SUPFAM" id="SSF48726">
    <property type="entry name" value="Immunoglobulin"/>
    <property type="match status" value="2"/>
</dbReference>
<dbReference type="InterPro" id="IPR003599">
    <property type="entry name" value="Ig_sub"/>
</dbReference>
<organism evidence="7 8">
    <name type="scientific">Podarcis muralis</name>
    <name type="common">Wall lizard</name>
    <name type="synonym">Lacerta muralis</name>
    <dbReference type="NCBI Taxonomy" id="64176"/>
    <lineage>
        <taxon>Eukaryota</taxon>
        <taxon>Metazoa</taxon>
        <taxon>Chordata</taxon>
        <taxon>Craniata</taxon>
        <taxon>Vertebrata</taxon>
        <taxon>Euteleostomi</taxon>
        <taxon>Lepidosauria</taxon>
        <taxon>Squamata</taxon>
        <taxon>Bifurcata</taxon>
        <taxon>Unidentata</taxon>
        <taxon>Episquamata</taxon>
        <taxon>Laterata</taxon>
        <taxon>Lacertibaenia</taxon>
        <taxon>Lacertidae</taxon>
        <taxon>Podarcis</taxon>
    </lineage>
</organism>
<evidence type="ECO:0000256" key="5">
    <source>
        <dbReference type="SAM" id="SignalP"/>
    </source>
</evidence>
<dbReference type="InterPro" id="IPR015631">
    <property type="entry name" value="CD2/SLAM_rcpt"/>
</dbReference>
<feature type="signal peptide" evidence="5">
    <location>
        <begin position="1"/>
        <end position="29"/>
    </location>
</feature>
<name>A0A670K223_PODMU</name>
<dbReference type="InterPro" id="IPR036179">
    <property type="entry name" value="Ig-like_dom_sf"/>
</dbReference>
<comment type="subcellular location">
    <subcellularLocation>
        <location evidence="1">Membrane</location>
    </subcellularLocation>
</comment>
<dbReference type="PROSITE" id="PS50835">
    <property type="entry name" value="IG_LIKE"/>
    <property type="match status" value="1"/>
</dbReference>
<dbReference type="GO" id="GO:0016020">
    <property type="term" value="C:membrane"/>
    <property type="evidence" value="ECO:0007669"/>
    <property type="project" value="UniProtKB-SubCell"/>
</dbReference>
<dbReference type="PANTHER" id="PTHR12080:SF121">
    <property type="entry name" value="IG-LIKE DOMAIN-CONTAINING PROTEIN-RELATED"/>
    <property type="match status" value="1"/>
</dbReference>
<dbReference type="InterPro" id="IPR007110">
    <property type="entry name" value="Ig-like_dom"/>
</dbReference>
<reference evidence="7" key="2">
    <citation type="submission" date="2025-08" db="UniProtKB">
        <authorList>
            <consortium name="Ensembl"/>
        </authorList>
    </citation>
    <scope>IDENTIFICATION</scope>
</reference>
<evidence type="ECO:0000313" key="7">
    <source>
        <dbReference type="Ensembl" id="ENSPMRP00000031593.1"/>
    </source>
</evidence>
<keyword evidence="3" id="KW-0472">Membrane</keyword>
<keyword evidence="8" id="KW-1185">Reference proteome</keyword>
<reference evidence="7 8" key="1">
    <citation type="journal article" date="2019" name="Proc. Natl. Acad. Sci. U.S.A.">
        <title>Regulatory changes in pterin and carotenoid genes underlie balanced color polymorphisms in the wall lizard.</title>
        <authorList>
            <person name="Andrade P."/>
            <person name="Pinho C."/>
            <person name="Perez I de Lanuza G."/>
            <person name="Afonso S."/>
            <person name="Brejcha J."/>
            <person name="Rubin C.J."/>
            <person name="Wallerman O."/>
            <person name="Pereira P."/>
            <person name="Sabatino S.J."/>
            <person name="Bellati A."/>
            <person name="Pellitteri-Rosa D."/>
            <person name="Bosakova Z."/>
            <person name="Bunikis I."/>
            <person name="Carretero M.A."/>
            <person name="Feiner N."/>
            <person name="Marsik P."/>
            <person name="Pauperio F."/>
            <person name="Salvi D."/>
            <person name="Soler L."/>
            <person name="While G.M."/>
            <person name="Uller T."/>
            <person name="Font E."/>
            <person name="Andersson L."/>
            <person name="Carneiro M."/>
        </authorList>
    </citation>
    <scope>NUCLEOTIDE SEQUENCE</scope>
</reference>
<keyword evidence="2 5" id="KW-0732">Signal</keyword>
<accession>A0A670K223</accession>
<evidence type="ECO:0000256" key="2">
    <source>
        <dbReference type="ARBA" id="ARBA00022729"/>
    </source>
</evidence>
<reference evidence="7" key="3">
    <citation type="submission" date="2025-09" db="UniProtKB">
        <authorList>
            <consortium name="Ensembl"/>
        </authorList>
    </citation>
    <scope>IDENTIFICATION</scope>
</reference>
<dbReference type="GeneTree" id="ENSGT01030000234540"/>
<dbReference type="SMART" id="SM00409">
    <property type="entry name" value="IG"/>
    <property type="match status" value="2"/>
</dbReference>
<dbReference type="InterPro" id="IPR013106">
    <property type="entry name" value="Ig_V-set"/>
</dbReference>
<feature type="domain" description="Ig-like" evidence="6">
    <location>
        <begin position="145"/>
        <end position="229"/>
    </location>
</feature>
<evidence type="ECO:0000259" key="6">
    <source>
        <dbReference type="PROSITE" id="PS50835"/>
    </source>
</evidence>
<evidence type="ECO:0000256" key="1">
    <source>
        <dbReference type="ARBA" id="ARBA00004370"/>
    </source>
</evidence>
<feature type="chain" id="PRO_5025346994" description="Ig-like domain-containing protein" evidence="5">
    <location>
        <begin position="30"/>
        <end position="297"/>
    </location>
</feature>
<dbReference type="Ensembl" id="ENSPMRT00000033510.1">
    <property type="protein sequence ID" value="ENSPMRP00000031593.1"/>
    <property type="gene ID" value="ENSPMRG00000020464.1"/>
</dbReference>